<evidence type="ECO:0000313" key="2">
    <source>
        <dbReference type="Proteomes" id="UP001177003"/>
    </source>
</evidence>
<keyword evidence="2" id="KW-1185">Reference proteome</keyword>
<organism evidence="1 2">
    <name type="scientific">Lactuca saligna</name>
    <name type="common">Willowleaf lettuce</name>
    <dbReference type="NCBI Taxonomy" id="75948"/>
    <lineage>
        <taxon>Eukaryota</taxon>
        <taxon>Viridiplantae</taxon>
        <taxon>Streptophyta</taxon>
        <taxon>Embryophyta</taxon>
        <taxon>Tracheophyta</taxon>
        <taxon>Spermatophyta</taxon>
        <taxon>Magnoliopsida</taxon>
        <taxon>eudicotyledons</taxon>
        <taxon>Gunneridae</taxon>
        <taxon>Pentapetalae</taxon>
        <taxon>asterids</taxon>
        <taxon>campanulids</taxon>
        <taxon>Asterales</taxon>
        <taxon>Asteraceae</taxon>
        <taxon>Cichorioideae</taxon>
        <taxon>Cichorieae</taxon>
        <taxon>Lactucinae</taxon>
        <taxon>Lactuca</taxon>
    </lineage>
</organism>
<evidence type="ECO:0000313" key="1">
    <source>
        <dbReference type="EMBL" id="CAI9302868.1"/>
    </source>
</evidence>
<gene>
    <name evidence="1" type="ORF">LSALG_LOCUS41333</name>
</gene>
<dbReference type="EMBL" id="OX465085">
    <property type="protein sequence ID" value="CAI9302868.1"/>
    <property type="molecule type" value="Genomic_DNA"/>
</dbReference>
<reference evidence="1" key="1">
    <citation type="submission" date="2023-04" db="EMBL/GenBank/DDBJ databases">
        <authorList>
            <person name="Vijverberg K."/>
            <person name="Xiong W."/>
            <person name="Schranz E."/>
        </authorList>
    </citation>
    <scope>NUCLEOTIDE SEQUENCE</scope>
</reference>
<sequence>MFGLKNFDPPDPDRHRLYEEELDVEPGAVRRGRKVVYKDYSPYFGDKPPRLKEKIKNKIIRNLAENENVDPNIINLELEAYDKVFVDGKKLEEKEKIQNQENAKTIVESVEEKGFVTLSFTSDMLEGFNSSIDKVSSSLISASSPGEDVNPIKGILGKDPVANQTIPNAIPDNVKMVNQSNKINDEIMKENLNEDEKVSNDIGVDLKNNHVGSFLDLKWDAELMNMDIFSMPKISTAAKMVSVFNNKCYARMVESSSTVFDLNIKVIPKGEGKQIGKVKLPYADLMFGGAPYHVTRYGFFVGKKLAFPTVNYLYFKMWKVFGLKDVMVNDEGFFFCKFDSK</sequence>
<dbReference type="Proteomes" id="UP001177003">
    <property type="component" value="Chromosome 9"/>
</dbReference>
<name>A0AA36A2Q0_LACSI</name>
<accession>A0AA36A2Q0</accession>
<protein>
    <submittedName>
        <fullName evidence="1">Uncharacterized protein</fullName>
    </submittedName>
</protein>
<proteinExistence type="predicted"/>
<dbReference type="AlphaFoldDB" id="A0AA36A2Q0"/>